<dbReference type="InterPro" id="IPR001128">
    <property type="entry name" value="Cyt_P450"/>
</dbReference>
<dbReference type="InterPro" id="IPR036396">
    <property type="entry name" value="Cyt_P450_sf"/>
</dbReference>
<comment type="cofactor">
    <cofactor evidence="1 9">
        <name>heme</name>
        <dbReference type="ChEBI" id="CHEBI:30413"/>
    </cofactor>
</comment>
<dbReference type="Proteomes" id="UP000663888">
    <property type="component" value="Unassembled WGS sequence"/>
</dbReference>
<evidence type="ECO:0000256" key="1">
    <source>
        <dbReference type="ARBA" id="ARBA00001971"/>
    </source>
</evidence>
<evidence type="ECO:0000256" key="2">
    <source>
        <dbReference type="ARBA" id="ARBA00005179"/>
    </source>
</evidence>
<dbReference type="PROSITE" id="PS00086">
    <property type="entry name" value="CYTOCHROME_P450"/>
    <property type="match status" value="1"/>
</dbReference>
<dbReference type="PANTHER" id="PTHR46300">
    <property type="entry name" value="P450, PUTATIVE (EUROFUNG)-RELATED-RELATED"/>
    <property type="match status" value="1"/>
</dbReference>
<dbReference type="PANTHER" id="PTHR46300:SF7">
    <property type="entry name" value="P450, PUTATIVE (EUROFUNG)-RELATED"/>
    <property type="match status" value="1"/>
</dbReference>
<keyword evidence="6 10" id="KW-0560">Oxidoreductase</keyword>
<keyword evidence="5 9" id="KW-0479">Metal-binding</keyword>
<dbReference type="GO" id="GO:0020037">
    <property type="term" value="F:heme binding"/>
    <property type="evidence" value="ECO:0007669"/>
    <property type="project" value="InterPro"/>
</dbReference>
<dbReference type="EMBL" id="CAJMWX010000355">
    <property type="protein sequence ID" value="CAE6413999.1"/>
    <property type="molecule type" value="Genomic_DNA"/>
</dbReference>
<evidence type="ECO:0000256" key="4">
    <source>
        <dbReference type="ARBA" id="ARBA00022617"/>
    </source>
</evidence>
<dbReference type="SUPFAM" id="SSF48264">
    <property type="entry name" value="Cytochrome P450"/>
    <property type="match status" value="1"/>
</dbReference>
<name>A0A8H2X5S6_9AGAM</name>
<evidence type="ECO:0000256" key="7">
    <source>
        <dbReference type="ARBA" id="ARBA00023004"/>
    </source>
</evidence>
<evidence type="ECO:0008006" key="13">
    <source>
        <dbReference type="Google" id="ProtNLM"/>
    </source>
</evidence>
<evidence type="ECO:0000256" key="8">
    <source>
        <dbReference type="ARBA" id="ARBA00023033"/>
    </source>
</evidence>
<evidence type="ECO:0000256" key="9">
    <source>
        <dbReference type="PIRSR" id="PIRSR602401-1"/>
    </source>
</evidence>
<dbReference type="InterPro" id="IPR002401">
    <property type="entry name" value="Cyt_P450_E_grp-I"/>
</dbReference>
<comment type="pathway">
    <text evidence="2">Secondary metabolite biosynthesis.</text>
</comment>
<evidence type="ECO:0000313" key="12">
    <source>
        <dbReference type="Proteomes" id="UP000663888"/>
    </source>
</evidence>
<dbReference type="GO" id="GO:0005506">
    <property type="term" value="F:iron ion binding"/>
    <property type="evidence" value="ECO:0007669"/>
    <property type="project" value="InterPro"/>
</dbReference>
<organism evidence="11 12">
    <name type="scientific">Rhizoctonia solani</name>
    <dbReference type="NCBI Taxonomy" id="456999"/>
    <lineage>
        <taxon>Eukaryota</taxon>
        <taxon>Fungi</taxon>
        <taxon>Dikarya</taxon>
        <taxon>Basidiomycota</taxon>
        <taxon>Agaricomycotina</taxon>
        <taxon>Agaricomycetes</taxon>
        <taxon>Cantharellales</taxon>
        <taxon>Ceratobasidiaceae</taxon>
        <taxon>Rhizoctonia</taxon>
    </lineage>
</organism>
<dbReference type="InterPro" id="IPR050364">
    <property type="entry name" value="Cytochrome_P450_fung"/>
</dbReference>
<dbReference type="CDD" id="cd11065">
    <property type="entry name" value="CYP64-like"/>
    <property type="match status" value="1"/>
</dbReference>
<sequence>MMGAKISRYALAALLLHYIWRRTRRPKVRHPPSPPSLPFIGNLFSIPPGHEYLAFAKLGEQLKSDIIYLEMLGHKLIVLNSAEAALEVLEKRAALYSDRPQVPMITDPTLMGWTGNAVLMGYNETWRHYRRMMNNWLNKRAVTQFNDLQERQARSLLRRLLNATNNTHPFEYVNDELLFAVGSSMLQLAYGYKPENAQDRFFKEVQLTVHNVSAAGMQTNFLVNVFPVLKYIPDWFPGTGWKRVAREYGAQKDKASTEPYEWMRAQVATGVYQPSLLASLLQGHQLVSGLSHTERDKRLKEIGIVLFGAGADTSASFLINFVAAMVLNPHTQAKAQLELDTVLGQAILPKVSDRERLPYVRNLIDEIFRLYPVAPLGNIWAMGRDTRHYENPETFNPDRYLDPNVPRPPMFGWGRRKCPGIHYAEASVFVNVASLLATFTFSKKRYGGQEITPQIEVKRNSIISELNPFDFELKLRSEEHRQLILGTDIEE</sequence>
<comment type="similarity">
    <text evidence="3 10">Belongs to the cytochrome P450 family.</text>
</comment>
<dbReference type="AlphaFoldDB" id="A0A8H2X5S6"/>
<dbReference type="Gene3D" id="1.10.630.10">
    <property type="entry name" value="Cytochrome P450"/>
    <property type="match status" value="1"/>
</dbReference>
<evidence type="ECO:0000256" key="3">
    <source>
        <dbReference type="ARBA" id="ARBA00010617"/>
    </source>
</evidence>
<reference evidence="11" key="1">
    <citation type="submission" date="2021-01" db="EMBL/GenBank/DDBJ databases">
        <authorList>
            <person name="Kaushik A."/>
        </authorList>
    </citation>
    <scope>NUCLEOTIDE SEQUENCE</scope>
    <source>
        <strain evidence="11">AG4-R118</strain>
    </source>
</reference>
<dbReference type="Pfam" id="PF00067">
    <property type="entry name" value="p450"/>
    <property type="match status" value="2"/>
</dbReference>
<feature type="binding site" description="axial binding residue" evidence="9">
    <location>
        <position position="418"/>
    </location>
    <ligand>
        <name>heme</name>
        <dbReference type="ChEBI" id="CHEBI:30413"/>
    </ligand>
    <ligandPart>
        <name>Fe</name>
        <dbReference type="ChEBI" id="CHEBI:18248"/>
    </ligandPart>
</feature>
<dbReference type="GO" id="GO:0016705">
    <property type="term" value="F:oxidoreductase activity, acting on paired donors, with incorporation or reduction of molecular oxygen"/>
    <property type="evidence" value="ECO:0007669"/>
    <property type="project" value="InterPro"/>
</dbReference>
<protein>
    <recommendedName>
        <fullName evidence="13">O-methylsterigmatocystin oxidoreductase</fullName>
    </recommendedName>
</protein>
<evidence type="ECO:0000313" key="11">
    <source>
        <dbReference type="EMBL" id="CAE6413999.1"/>
    </source>
</evidence>
<gene>
    <name evidence="11" type="ORF">RDB_LOCUS14663</name>
</gene>
<keyword evidence="8 10" id="KW-0503">Monooxygenase</keyword>
<evidence type="ECO:0000256" key="5">
    <source>
        <dbReference type="ARBA" id="ARBA00022723"/>
    </source>
</evidence>
<dbReference type="InterPro" id="IPR017972">
    <property type="entry name" value="Cyt_P450_CS"/>
</dbReference>
<keyword evidence="4 9" id="KW-0349">Heme</keyword>
<dbReference type="GO" id="GO:0004497">
    <property type="term" value="F:monooxygenase activity"/>
    <property type="evidence" value="ECO:0007669"/>
    <property type="project" value="UniProtKB-KW"/>
</dbReference>
<keyword evidence="7 9" id="KW-0408">Iron</keyword>
<dbReference type="PRINTS" id="PR00463">
    <property type="entry name" value="EP450I"/>
</dbReference>
<evidence type="ECO:0000256" key="10">
    <source>
        <dbReference type="RuleBase" id="RU000461"/>
    </source>
</evidence>
<accession>A0A8H2X5S6</accession>
<evidence type="ECO:0000256" key="6">
    <source>
        <dbReference type="ARBA" id="ARBA00023002"/>
    </source>
</evidence>
<comment type="caution">
    <text evidence="11">The sequence shown here is derived from an EMBL/GenBank/DDBJ whole genome shotgun (WGS) entry which is preliminary data.</text>
</comment>
<proteinExistence type="inferred from homology"/>